<dbReference type="Proteomes" id="UP000634136">
    <property type="component" value="Unassembled WGS sequence"/>
</dbReference>
<feature type="compositionally biased region" description="Basic and acidic residues" evidence="1">
    <location>
        <begin position="40"/>
        <end position="59"/>
    </location>
</feature>
<evidence type="ECO:0000256" key="1">
    <source>
        <dbReference type="SAM" id="MobiDB-lite"/>
    </source>
</evidence>
<name>A0A834TWF6_9FABA</name>
<evidence type="ECO:0000313" key="2">
    <source>
        <dbReference type="EMBL" id="KAF7829179.1"/>
    </source>
</evidence>
<feature type="compositionally biased region" description="Basic and acidic residues" evidence="1">
    <location>
        <begin position="23"/>
        <end position="33"/>
    </location>
</feature>
<keyword evidence="3" id="KW-1185">Reference proteome</keyword>
<dbReference type="EMBL" id="JAAIUW010000006">
    <property type="protein sequence ID" value="KAF7829179.1"/>
    <property type="molecule type" value="Genomic_DNA"/>
</dbReference>
<protein>
    <submittedName>
        <fullName evidence="2">Uncharacterized protein</fullName>
    </submittedName>
</protein>
<proteinExistence type="predicted"/>
<comment type="caution">
    <text evidence="2">The sequence shown here is derived from an EMBL/GenBank/DDBJ whole genome shotgun (WGS) entry which is preliminary data.</text>
</comment>
<feature type="region of interest" description="Disordered" evidence="1">
    <location>
        <begin position="18"/>
        <end position="61"/>
    </location>
</feature>
<sequence>MPWTWTWIHLDDHRRLPLNPPDGVREIGRDHRSPSMAPHPHHDTYKREKSEIEYGKQPEPETEFCGRTKFVSTFAADHMDAANQELLSSVALQFQNSTFDPLVAACLMQEKQQ</sequence>
<accession>A0A834TWF6</accession>
<dbReference type="AlphaFoldDB" id="A0A834TWF6"/>
<reference evidence="2" key="1">
    <citation type="submission" date="2020-09" db="EMBL/GenBank/DDBJ databases">
        <title>Genome-Enabled Discovery of Anthraquinone Biosynthesis in Senna tora.</title>
        <authorList>
            <person name="Kang S.-H."/>
            <person name="Pandey R.P."/>
            <person name="Lee C.-M."/>
            <person name="Sim J.-S."/>
            <person name="Jeong J.-T."/>
            <person name="Choi B.-S."/>
            <person name="Jung M."/>
            <person name="Ginzburg D."/>
            <person name="Zhao K."/>
            <person name="Won S.Y."/>
            <person name="Oh T.-J."/>
            <person name="Yu Y."/>
            <person name="Kim N.-H."/>
            <person name="Lee O.R."/>
            <person name="Lee T.-H."/>
            <person name="Bashyal P."/>
            <person name="Kim T.-S."/>
            <person name="Lee W.-H."/>
            <person name="Kawkins C."/>
            <person name="Kim C.-K."/>
            <person name="Kim J.S."/>
            <person name="Ahn B.O."/>
            <person name="Rhee S.Y."/>
            <person name="Sohng J.K."/>
        </authorList>
    </citation>
    <scope>NUCLEOTIDE SEQUENCE</scope>
    <source>
        <tissue evidence="2">Leaf</tissue>
    </source>
</reference>
<evidence type="ECO:0000313" key="3">
    <source>
        <dbReference type="Proteomes" id="UP000634136"/>
    </source>
</evidence>
<organism evidence="2 3">
    <name type="scientific">Senna tora</name>
    <dbReference type="NCBI Taxonomy" id="362788"/>
    <lineage>
        <taxon>Eukaryota</taxon>
        <taxon>Viridiplantae</taxon>
        <taxon>Streptophyta</taxon>
        <taxon>Embryophyta</taxon>
        <taxon>Tracheophyta</taxon>
        <taxon>Spermatophyta</taxon>
        <taxon>Magnoliopsida</taxon>
        <taxon>eudicotyledons</taxon>
        <taxon>Gunneridae</taxon>
        <taxon>Pentapetalae</taxon>
        <taxon>rosids</taxon>
        <taxon>fabids</taxon>
        <taxon>Fabales</taxon>
        <taxon>Fabaceae</taxon>
        <taxon>Caesalpinioideae</taxon>
        <taxon>Cassia clade</taxon>
        <taxon>Senna</taxon>
    </lineage>
</organism>
<gene>
    <name evidence="2" type="ORF">G2W53_020343</name>
</gene>